<gene>
    <name evidence="1" type="ORF">MRB53_012852</name>
</gene>
<name>A0ACC2LYU3_PERAE</name>
<accession>A0ACC2LYU3</accession>
<evidence type="ECO:0000313" key="2">
    <source>
        <dbReference type="Proteomes" id="UP001234297"/>
    </source>
</evidence>
<sequence>MKIGRPVERSWDRIEFAFPLCLMWHERLKGFNLLSKTISVREQLDKQEDKDNPYIQYGDRLLEHFEDEEKALFGSQTVLIFFGVFENHNAYRVMKQFGLRQTVPPTWKPPLLREERASTTAGDYQIRRKEINYMWEERWNNIIDGEPDDTAHHSDEYLAWYKGITHLRIGRGTGAIDASRNVVEEQSVAKVMSFFGSKVIRMLKPKVIYGFGSVGGLVGEESQWDLLINFCEGAVNNWD</sequence>
<dbReference type="EMBL" id="CM056811">
    <property type="protein sequence ID" value="KAJ8638585.1"/>
    <property type="molecule type" value="Genomic_DNA"/>
</dbReference>
<protein>
    <submittedName>
        <fullName evidence="1">Uncharacterized protein</fullName>
    </submittedName>
</protein>
<reference evidence="1 2" key="1">
    <citation type="journal article" date="2022" name="Hortic Res">
        <title>A haplotype resolved chromosomal level avocado genome allows analysis of novel avocado genes.</title>
        <authorList>
            <person name="Nath O."/>
            <person name="Fletcher S.J."/>
            <person name="Hayward A."/>
            <person name="Shaw L.M."/>
            <person name="Masouleh A.K."/>
            <person name="Furtado A."/>
            <person name="Henry R.J."/>
            <person name="Mitter N."/>
        </authorList>
    </citation>
    <scope>NUCLEOTIDE SEQUENCE [LARGE SCALE GENOMIC DNA]</scope>
    <source>
        <strain evidence="2">cv. Hass</strain>
    </source>
</reference>
<organism evidence="1 2">
    <name type="scientific">Persea americana</name>
    <name type="common">Avocado</name>
    <dbReference type="NCBI Taxonomy" id="3435"/>
    <lineage>
        <taxon>Eukaryota</taxon>
        <taxon>Viridiplantae</taxon>
        <taxon>Streptophyta</taxon>
        <taxon>Embryophyta</taxon>
        <taxon>Tracheophyta</taxon>
        <taxon>Spermatophyta</taxon>
        <taxon>Magnoliopsida</taxon>
        <taxon>Magnoliidae</taxon>
        <taxon>Laurales</taxon>
        <taxon>Lauraceae</taxon>
        <taxon>Persea</taxon>
    </lineage>
</organism>
<comment type="caution">
    <text evidence="1">The sequence shown here is derived from an EMBL/GenBank/DDBJ whole genome shotgun (WGS) entry which is preliminary data.</text>
</comment>
<dbReference type="Proteomes" id="UP001234297">
    <property type="component" value="Chromosome 3"/>
</dbReference>
<proteinExistence type="predicted"/>
<keyword evidence="2" id="KW-1185">Reference proteome</keyword>
<evidence type="ECO:0000313" key="1">
    <source>
        <dbReference type="EMBL" id="KAJ8638585.1"/>
    </source>
</evidence>